<keyword evidence="8" id="KW-1185">Reference proteome</keyword>
<evidence type="ECO:0000313" key="8">
    <source>
        <dbReference type="Proteomes" id="UP000190341"/>
    </source>
</evidence>
<keyword evidence="2" id="KW-1003">Cell membrane</keyword>
<name>A0A1T5IM98_9GAMM</name>
<keyword evidence="3" id="KW-0997">Cell inner membrane</keyword>
<evidence type="ECO:0000256" key="1">
    <source>
        <dbReference type="ARBA" id="ARBA00004533"/>
    </source>
</evidence>
<reference evidence="7 8" key="1">
    <citation type="submission" date="2017-02" db="EMBL/GenBank/DDBJ databases">
        <authorList>
            <person name="Peterson S.W."/>
        </authorList>
    </citation>
    <scope>NUCLEOTIDE SEQUENCE [LARGE SCALE GENOMIC DNA]</scope>
    <source>
        <strain evidence="7 8">P15</strain>
    </source>
</reference>
<comment type="subcellular location">
    <subcellularLocation>
        <location evidence="1">Cell inner membrane</location>
    </subcellularLocation>
</comment>
<evidence type="ECO:0000256" key="2">
    <source>
        <dbReference type="ARBA" id="ARBA00022475"/>
    </source>
</evidence>
<dbReference type="EMBL" id="FUZV01000001">
    <property type="protein sequence ID" value="SKC40334.1"/>
    <property type="molecule type" value="Genomic_DNA"/>
</dbReference>
<dbReference type="PANTHER" id="PTHR30606">
    <property type="entry name" value="LIPID A BIOSYNTHESIS LAUROYL ACYLTRANSFERASE"/>
    <property type="match status" value="1"/>
</dbReference>
<dbReference type="InterPro" id="IPR004960">
    <property type="entry name" value="LipA_acyltrans"/>
</dbReference>
<dbReference type="PANTHER" id="PTHR30606:SF9">
    <property type="entry name" value="LIPID A BIOSYNTHESIS LAUROYLTRANSFERASE"/>
    <property type="match status" value="1"/>
</dbReference>
<evidence type="ECO:0000256" key="6">
    <source>
        <dbReference type="ARBA" id="ARBA00023315"/>
    </source>
</evidence>
<protein>
    <submittedName>
        <fullName evidence="7">Predicted acyltransferase, LPLAT superfamily</fullName>
    </submittedName>
</protein>
<keyword evidence="5" id="KW-0472">Membrane</keyword>
<evidence type="ECO:0000256" key="5">
    <source>
        <dbReference type="ARBA" id="ARBA00023136"/>
    </source>
</evidence>
<dbReference type="Pfam" id="PF03279">
    <property type="entry name" value="Lip_A_acyltrans"/>
    <property type="match status" value="1"/>
</dbReference>
<accession>A0A1T5IM98</accession>
<evidence type="ECO:0000313" key="7">
    <source>
        <dbReference type="EMBL" id="SKC40334.1"/>
    </source>
</evidence>
<dbReference type="OrthoDB" id="9808633at2"/>
<dbReference type="GO" id="GO:0009247">
    <property type="term" value="P:glycolipid biosynthetic process"/>
    <property type="evidence" value="ECO:0007669"/>
    <property type="project" value="UniProtKB-ARBA"/>
</dbReference>
<dbReference type="CDD" id="cd07984">
    <property type="entry name" value="LPLAT_LABLAT-like"/>
    <property type="match status" value="1"/>
</dbReference>
<keyword evidence="4 7" id="KW-0808">Transferase</keyword>
<dbReference type="STRING" id="428993.SAMN06296058_0084"/>
<dbReference type="GO" id="GO:0005886">
    <property type="term" value="C:plasma membrane"/>
    <property type="evidence" value="ECO:0007669"/>
    <property type="project" value="UniProtKB-SubCell"/>
</dbReference>
<sequence length="316" mass="35008">MNVQAQPHWADIGESTSVAGVRFLCAVYRWLGRWPFRLCLYPVVLVHWLGNATARRASIEYLQRLHRHAPGTFAHTPGALTSLRHFGNFAETLLDKILAMGGRYPPERVTTYRDGVMRRVQQGQGGLIITAHIGCLELCQVLADSVPGFRLTALVHTAHAERFNRMLDRLDPANGVRLMQVTEIGPATASVLAERVAAGEFVAIAGDRVPLQGGRSVRVPFLGHDAPFPIGAYALASVLACPVFTMACTHEGQGYTVRFEEFAESLKLPRGSRDAALAQHAARFAHWLEAQVVRAPLDWFNFFPFWDQVPHDTPPE</sequence>
<gene>
    <name evidence="7" type="ORF">SAMN06296058_0084</name>
</gene>
<dbReference type="GO" id="GO:0016746">
    <property type="term" value="F:acyltransferase activity"/>
    <property type="evidence" value="ECO:0007669"/>
    <property type="project" value="UniProtKB-KW"/>
</dbReference>
<dbReference type="Proteomes" id="UP000190341">
    <property type="component" value="Unassembled WGS sequence"/>
</dbReference>
<proteinExistence type="predicted"/>
<organism evidence="7 8">
    <name type="scientific">Pseudoxanthomonas indica</name>
    <dbReference type="NCBI Taxonomy" id="428993"/>
    <lineage>
        <taxon>Bacteria</taxon>
        <taxon>Pseudomonadati</taxon>
        <taxon>Pseudomonadota</taxon>
        <taxon>Gammaproteobacteria</taxon>
        <taxon>Lysobacterales</taxon>
        <taxon>Lysobacteraceae</taxon>
        <taxon>Pseudoxanthomonas</taxon>
    </lineage>
</organism>
<dbReference type="RefSeq" id="WP_079722534.1">
    <property type="nucleotide sequence ID" value="NZ_BMCL01000003.1"/>
</dbReference>
<evidence type="ECO:0000256" key="4">
    <source>
        <dbReference type="ARBA" id="ARBA00022679"/>
    </source>
</evidence>
<evidence type="ECO:0000256" key="3">
    <source>
        <dbReference type="ARBA" id="ARBA00022519"/>
    </source>
</evidence>
<keyword evidence="6 7" id="KW-0012">Acyltransferase</keyword>
<dbReference type="AlphaFoldDB" id="A0A1T5IM98"/>